<sequence length="57" mass="6444">MELGIKEKQVILVALRRFLRELEDQLNSGNVDEEESADLANDAALVDLLVSRFEKEA</sequence>
<evidence type="ECO:0000313" key="1">
    <source>
        <dbReference type="EMBL" id="GLQ94080.1"/>
    </source>
</evidence>
<dbReference type="RefSeq" id="WP_284321787.1">
    <property type="nucleotide sequence ID" value="NZ_BSOB01000030.1"/>
</dbReference>
<dbReference type="Proteomes" id="UP001156670">
    <property type="component" value="Unassembled WGS sequence"/>
</dbReference>
<accession>A0ABQ5XUI0</accession>
<keyword evidence="2" id="KW-1185">Reference proteome</keyword>
<evidence type="ECO:0000313" key="2">
    <source>
        <dbReference type="Proteomes" id="UP001156670"/>
    </source>
</evidence>
<protein>
    <submittedName>
        <fullName evidence="1">Uncharacterized protein</fullName>
    </submittedName>
</protein>
<proteinExistence type="predicted"/>
<organism evidence="1 2">
    <name type="scientific">Dyella acidisoli</name>
    <dbReference type="NCBI Taxonomy" id="1867834"/>
    <lineage>
        <taxon>Bacteria</taxon>
        <taxon>Pseudomonadati</taxon>
        <taxon>Pseudomonadota</taxon>
        <taxon>Gammaproteobacteria</taxon>
        <taxon>Lysobacterales</taxon>
        <taxon>Rhodanobacteraceae</taxon>
        <taxon>Dyella</taxon>
    </lineage>
</organism>
<gene>
    <name evidence="1" type="ORF">GCM10007901_30310</name>
</gene>
<dbReference type="EMBL" id="BSOB01000030">
    <property type="protein sequence ID" value="GLQ94080.1"/>
    <property type="molecule type" value="Genomic_DNA"/>
</dbReference>
<name>A0ABQ5XUI0_9GAMM</name>
<reference evidence="2" key="1">
    <citation type="journal article" date="2019" name="Int. J. Syst. Evol. Microbiol.">
        <title>The Global Catalogue of Microorganisms (GCM) 10K type strain sequencing project: providing services to taxonomists for standard genome sequencing and annotation.</title>
        <authorList>
            <consortium name="The Broad Institute Genomics Platform"/>
            <consortium name="The Broad Institute Genome Sequencing Center for Infectious Disease"/>
            <person name="Wu L."/>
            <person name="Ma J."/>
        </authorList>
    </citation>
    <scope>NUCLEOTIDE SEQUENCE [LARGE SCALE GENOMIC DNA]</scope>
    <source>
        <strain evidence="2">NBRC 111980</strain>
    </source>
</reference>
<comment type="caution">
    <text evidence="1">The sequence shown here is derived from an EMBL/GenBank/DDBJ whole genome shotgun (WGS) entry which is preliminary data.</text>
</comment>